<dbReference type="InterPro" id="IPR003593">
    <property type="entry name" value="AAA+_ATPase"/>
</dbReference>
<proteinExistence type="inferred from homology"/>
<organism evidence="6 7">
    <name type="scientific">Tumebacillus lacus</name>
    <dbReference type="NCBI Taxonomy" id="2995335"/>
    <lineage>
        <taxon>Bacteria</taxon>
        <taxon>Bacillati</taxon>
        <taxon>Bacillota</taxon>
        <taxon>Bacilli</taxon>
        <taxon>Bacillales</taxon>
        <taxon>Alicyclobacillaceae</taxon>
        <taxon>Tumebacillus</taxon>
    </lineage>
</organism>
<evidence type="ECO:0000313" key="7">
    <source>
        <dbReference type="Proteomes" id="UP001208017"/>
    </source>
</evidence>
<feature type="domain" description="ABC transporter" evidence="5">
    <location>
        <begin position="6"/>
        <end position="239"/>
    </location>
</feature>
<comment type="similarity">
    <text evidence="1">Belongs to the ABC transporter superfamily.</text>
</comment>
<evidence type="ECO:0000256" key="4">
    <source>
        <dbReference type="ARBA" id="ARBA00022840"/>
    </source>
</evidence>
<reference evidence="6 7" key="1">
    <citation type="submission" date="2022-11" db="EMBL/GenBank/DDBJ databases">
        <title>Study of microbial diversity in lake waters.</title>
        <authorList>
            <person name="Zhang J."/>
        </authorList>
    </citation>
    <scope>NUCLEOTIDE SEQUENCE [LARGE SCALE GENOMIC DNA]</scope>
    <source>
        <strain evidence="6 7">DT12</strain>
    </source>
</reference>
<keyword evidence="2" id="KW-0813">Transport</keyword>
<evidence type="ECO:0000259" key="5">
    <source>
        <dbReference type="PROSITE" id="PS50893"/>
    </source>
</evidence>
<keyword evidence="7" id="KW-1185">Reference proteome</keyword>
<dbReference type="InterPro" id="IPR017871">
    <property type="entry name" value="ABC_transporter-like_CS"/>
</dbReference>
<gene>
    <name evidence="6" type="ORF">OS242_05185</name>
</gene>
<dbReference type="Proteomes" id="UP001208017">
    <property type="component" value="Unassembled WGS sequence"/>
</dbReference>
<dbReference type="InterPro" id="IPR027417">
    <property type="entry name" value="P-loop_NTPase"/>
</dbReference>
<name>A0ABT3X155_9BACL</name>
<dbReference type="GO" id="GO:0005524">
    <property type="term" value="F:ATP binding"/>
    <property type="evidence" value="ECO:0007669"/>
    <property type="project" value="UniProtKB-KW"/>
</dbReference>
<dbReference type="PANTHER" id="PTHR43335">
    <property type="entry name" value="ABC TRANSPORTER, ATP-BINDING PROTEIN"/>
    <property type="match status" value="1"/>
</dbReference>
<accession>A0ABT3X155</accession>
<dbReference type="PANTHER" id="PTHR43335:SF4">
    <property type="entry name" value="ABC TRANSPORTER, ATP-BINDING PROTEIN"/>
    <property type="match status" value="1"/>
</dbReference>
<evidence type="ECO:0000256" key="2">
    <source>
        <dbReference type="ARBA" id="ARBA00022448"/>
    </source>
</evidence>
<dbReference type="Pfam" id="PF00005">
    <property type="entry name" value="ABC_tran"/>
    <property type="match status" value="1"/>
</dbReference>
<evidence type="ECO:0000256" key="3">
    <source>
        <dbReference type="ARBA" id="ARBA00022741"/>
    </source>
</evidence>
<dbReference type="SUPFAM" id="SSF52540">
    <property type="entry name" value="P-loop containing nucleoside triphosphate hydrolases"/>
    <property type="match status" value="1"/>
</dbReference>
<keyword evidence="4 6" id="KW-0067">ATP-binding</keyword>
<comment type="caution">
    <text evidence="6">The sequence shown here is derived from an EMBL/GenBank/DDBJ whole genome shotgun (WGS) entry which is preliminary data.</text>
</comment>
<dbReference type="RefSeq" id="WP_267150591.1">
    <property type="nucleotide sequence ID" value="NZ_JAPMLT010000002.1"/>
</dbReference>
<dbReference type="PROSITE" id="PS50893">
    <property type="entry name" value="ABC_TRANSPORTER_2"/>
    <property type="match status" value="1"/>
</dbReference>
<dbReference type="CDD" id="cd03268">
    <property type="entry name" value="ABC_BcrA_bacitracin_resist"/>
    <property type="match status" value="1"/>
</dbReference>
<evidence type="ECO:0000313" key="6">
    <source>
        <dbReference type="EMBL" id="MCX7569346.1"/>
    </source>
</evidence>
<keyword evidence="3" id="KW-0547">Nucleotide-binding</keyword>
<dbReference type="Gene3D" id="3.40.50.300">
    <property type="entry name" value="P-loop containing nucleotide triphosphate hydrolases"/>
    <property type="match status" value="1"/>
</dbReference>
<dbReference type="EMBL" id="JAPMLT010000002">
    <property type="protein sequence ID" value="MCX7569346.1"/>
    <property type="molecule type" value="Genomic_DNA"/>
</dbReference>
<dbReference type="SMART" id="SM00382">
    <property type="entry name" value="AAA"/>
    <property type="match status" value="1"/>
</dbReference>
<sequence>MTESVLEVIGVTKKVRGRTLVDDVSFAVKKGEICGFLGPNGAGKTTLIRLLTGLIVPTSGELRIAGVNVQKERKTALGKIGAMVESPVFFPYLSGRKNLLNLARLHPELKGKRAREERVKDVLSLVGLAGRGDDKVGTYSLGMKQRLGIAQALLGRPEVVILDEPANGLDPLGMRELRELILSLRDQFGLTFFVSSHLLDELQQICSRLVVIREGKLLWQGETRELVLRAGADGRLEDAFVELVRG</sequence>
<protein>
    <submittedName>
        <fullName evidence="6">ABC transporter ATP-binding protein</fullName>
    </submittedName>
</protein>
<evidence type="ECO:0000256" key="1">
    <source>
        <dbReference type="ARBA" id="ARBA00005417"/>
    </source>
</evidence>
<dbReference type="PROSITE" id="PS00211">
    <property type="entry name" value="ABC_TRANSPORTER_1"/>
    <property type="match status" value="1"/>
</dbReference>
<dbReference type="InterPro" id="IPR003439">
    <property type="entry name" value="ABC_transporter-like_ATP-bd"/>
</dbReference>